<gene>
    <name evidence="1" type="ORF">BJ958_003059</name>
</gene>
<organism evidence="1 2">
    <name type="scientific">Nocardioides kongjuensis</name>
    <dbReference type="NCBI Taxonomy" id="349522"/>
    <lineage>
        <taxon>Bacteria</taxon>
        <taxon>Bacillati</taxon>
        <taxon>Actinomycetota</taxon>
        <taxon>Actinomycetes</taxon>
        <taxon>Propionibacteriales</taxon>
        <taxon>Nocardioidaceae</taxon>
        <taxon>Nocardioides</taxon>
    </lineage>
</organism>
<dbReference type="Proteomes" id="UP000582231">
    <property type="component" value="Unassembled WGS sequence"/>
</dbReference>
<evidence type="ECO:0000313" key="1">
    <source>
        <dbReference type="EMBL" id="NYD31513.1"/>
    </source>
</evidence>
<protein>
    <submittedName>
        <fullName evidence="1">Uncharacterized protein</fullName>
    </submittedName>
</protein>
<dbReference type="EMBL" id="JACCBF010000001">
    <property type="protein sequence ID" value="NYD31513.1"/>
    <property type="molecule type" value="Genomic_DNA"/>
</dbReference>
<proteinExistence type="predicted"/>
<accession>A0A852R9C8</accession>
<comment type="caution">
    <text evidence="1">The sequence shown here is derived from an EMBL/GenBank/DDBJ whole genome shotgun (WGS) entry which is preliminary data.</text>
</comment>
<dbReference type="AlphaFoldDB" id="A0A852R9C8"/>
<name>A0A852R9C8_9ACTN</name>
<dbReference type="RefSeq" id="WP_281367180.1">
    <property type="nucleotide sequence ID" value="NZ_BAABEF010000001.1"/>
</dbReference>
<evidence type="ECO:0000313" key="2">
    <source>
        <dbReference type="Proteomes" id="UP000582231"/>
    </source>
</evidence>
<keyword evidence="2" id="KW-1185">Reference proteome</keyword>
<reference evidence="1 2" key="1">
    <citation type="submission" date="2020-07" db="EMBL/GenBank/DDBJ databases">
        <title>Sequencing the genomes of 1000 actinobacteria strains.</title>
        <authorList>
            <person name="Klenk H.-P."/>
        </authorList>
    </citation>
    <scope>NUCLEOTIDE SEQUENCE [LARGE SCALE GENOMIC DNA]</scope>
    <source>
        <strain evidence="1 2">DSM 19082</strain>
    </source>
</reference>
<sequence>MGILVGLGAAWTVAAAVLTFGLARALAAGPSFHAEKVGDLDMVG</sequence>